<evidence type="ECO:0000313" key="2">
    <source>
        <dbReference type="Proteomes" id="UP000270224"/>
    </source>
</evidence>
<dbReference type="Pfam" id="PF22337">
    <property type="entry name" value="Phage_fiber_rpt"/>
    <property type="match status" value="1"/>
</dbReference>
<dbReference type="InterPro" id="IPR054500">
    <property type="entry name" value="Phage_fiber_rpt"/>
</dbReference>
<dbReference type="AlphaFoldDB" id="A0A3N0WXJ2"/>
<organism evidence="1 2">
    <name type="scientific">Kaistella daneshvariae</name>
    <dbReference type="NCBI Taxonomy" id="2487074"/>
    <lineage>
        <taxon>Bacteria</taxon>
        <taxon>Pseudomonadati</taxon>
        <taxon>Bacteroidota</taxon>
        <taxon>Flavobacteriia</taxon>
        <taxon>Flavobacteriales</taxon>
        <taxon>Weeksellaceae</taxon>
        <taxon>Chryseobacterium group</taxon>
        <taxon>Kaistella</taxon>
    </lineage>
</organism>
<protein>
    <submittedName>
        <fullName evidence="1">Uncharacterized protein</fullName>
    </submittedName>
</protein>
<reference evidence="2" key="1">
    <citation type="submission" date="2018-11" db="EMBL/GenBank/DDBJ databases">
        <title>Proposal to divide the Flavobacteriaceae and reorganize its genera based on Amino Acid Identity values calculated from whole genome sequences.</title>
        <authorList>
            <person name="Nicholson A.C."/>
            <person name="Gulvik C.A."/>
            <person name="Whitney A.M."/>
            <person name="Humrighouse B.W."/>
            <person name="Bell M."/>
            <person name="Holmens B."/>
            <person name="Steigerwalt A."/>
            <person name="Villarma A."/>
            <person name="Sheth M."/>
            <person name="Batra D."/>
            <person name="Pryor J."/>
            <person name="Bernardet J.-F."/>
            <person name="Hugo C."/>
            <person name="Kampfer P."/>
            <person name="Newman J."/>
            <person name="Mcquiston J.R."/>
        </authorList>
    </citation>
    <scope>NUCLEOTIDE SEQUENCE [LARGE SCALE GENOMIC DNA]</scope>
    <source>
        <strain evidence="2">H3056</strain>
    </source>
</reference>
<dbReference type="RefSeq" id="WP_123265057.1">
    <property type="nucleotide sequence ID" value="NZ_RJUG01000002.1"/>
</dbReference>
<sequence length="578" mass="62960">MAIIPKYTLAQKFENGKKPPEWDFWAWQDSYWHKEEKIPQTAIEDLPATLAKKADLENGMVREDQLPFSVVTSEVIALGAVEIVDNQVKLSVHSSGANKVRVKGQLITRAFPNQWVFTPVSGNGVKVIRGFAVKNQSDFFIAESDELPEMKDPEIPENALQIFRLIISSEGVTVDEGPTSGMKTKSQDNWTTSLVNVETPVALSANGSSSNFIVTKTSFAGSVTLKGIIIDTSDLWDGKEFYIKNEAGVDIIFSLATAETLPPEKALLRFTDLDLILKPDITALFRIFNGNLKPVKYSAGDGGGAKFPEAGADGDILEKDGTTAEGAKWSNRLTTAENALQVLENWKAALTDADEDNIVDTITELIATMQTMPEGTDIFALINSKLDKSAVINSLNSIMTTSALSAYQGKVLKDLIDGLNATVTANATALAGKADKPATDGIWSLQKLGSVFTWVSGVVQNIANTDLTTTANRTFTQGFTYTHATAGKLYYVTGLTDKTADETFRLFRVQNAAGQQAYVPKSSLYTTVEQKSISSTTINHTLAELNAYGTERVDTPNLNGYYLKVGFKWMFFTGTEVV</sequence>
<dbReference type="OrthoDB" id="6315383at2"/>
<name>A0A3N0WXJ2_9FLAO</name>
<proteinExistence type="predicted"/>
<comment type="caution">
    <text evidence="1">The sequence shown here is derived from an EMBL/GenBank/DDBJ whole genome shotgun (WGS) entry which is preliminary data.</text>
</comment>
<accession>A0A3N0WXJ2</accession>
<gene>
    <name evidence="1" type="ORF">EGI11_03335</name>
</gene>
<dbReference type="EMBL" id="RJUG01000002">
    <property type="protein sequence ID" value="ROI09804.1"/>
    <property type="molecule type" value="Genomic_DNA"/>
</dbReference>
<dbReference type="Proteomes" id="UP000270224">
    <property type="component" value="Unassembled WGS sequence"/>
</dbReference>
<evidence type="ECO:0000313" key="1">
    <source>
        <dbReference type="EMBL" id="ROI09804.1"/>
    </source>
</evidence>